<dbReference type="PANTHER" id="PTHR47171">
    <property type="entry name" value="FARA-RELATED"/>
    <property type="match status" value="1"/>
</dbReference>
<dbReference type="InterPro" id="IPR007219">
    <property type="entry name" value="XnlR_reg_dom"/>
</dbReference>
<comment type="caution">
    <text evidence="7">The sequence shown here is derived from an EMBL/GenBank/DDBJ whole genome shotgun (WGS) entry which is preliminary data.</text>
</comment>
<keyword evidence="5" id="KW-0539">Nucleus</keyword>
<dbReference type="GO" id="GO:0006351">
    <property type="term" value="P:DNA-templated transcription"/>
    <property type="evidence" value="ECO:0007669"/>
    <property type="project" value="InterPro"/>
</dbReference>
<feature type="domain" description="Xylanolytic transcriptional activator regulatory" evidence="6">
    <location>
        <begin position="139"/>
        <end position="209"/>
    </location>
</feature>
<evidence type="ECO:0000313" key="8">
    <source>
        <dbReference type="Proteomes" id="UP000777438"/>
    </source>
</evidence>
<evidence type="ECO:0000256" key="3">
    <source>
        <dbReference type="ARBA" id="ARBA00023125"/>
    </source>
</evidence>
<evidence type="ECO:0000256" key="5">
    <source>
        <dbReference type="ARBA" id="ARBA00023242"/>
    </source>
</evidence>
<proteinExistence type="predicted"/>
<keyword evidence="2" id="KW-0805">Transcription regulation</keyword>
<dbReference type="AlphaFoldDB" id="A0A9P9AJ34"/>
<accession>A0A9P9AJ34</accession>
<organism evidence="7 8">
    <name type="scientific">Thelonectria olida</name>
    <dbReference type="NCBI Taxonomy" id="1576542"/>
    <lineage>
        <taxon>Eukaryota</taxon>
        <taxon>Fungi</taxon>
        <taxon>Dikarya</taxon>
        <taxon>Ascomycota</taxon>
        <taxon>Pezizomycotina</taxon>
        <taxon>Sordariomycetes</taxon>
        <taxon>Hypocreomycetidae</taxon>
        <taxon>Hypocreales</taxon>
        <taxon>Nectriaceae</taxon>
        <taxon>Thelonectria</taxon>
    </lineage>
</organism>
<name>A0A9P9AJ34_9HYPO</name>
<evidence type="ECO:0000256" key="2">
    <source>
        <dbReference type="ARBA" id="ARBA00023015"/>
    </source>
</evidence>
<reference evidence="7 8" key="1">
    <citation type="journal article" date="2021" name="Nat. Commun.">
        <title>Genetic determinants of endophytism in the Arabidopsis root mycobiome.</title>
        <authorList>
            <person name="Mesny F."/>
            <person name="Miyauchi S."/>
            <person name="Thiergart T."/>
            <person name="Pickel B."/>
            <person name="Atanasova L."/>
            <person name="Karlsson M."/>
            <person name="Huettel B."/>
            <person name="Barry K.W."/>
            <person name="Haridas S."/>
            <person name="Chen C."/>
            <person name="Bauer D."/>
            <person name="Andreopoulos W."/>
            <person name="Pangilinan J."/>
            <person name="LaButti K."/>
            <person name="Riley R."/>
            <person name="Lipzen A."/>
            <person name="Clum A."/>
            <person name="Drula E."/>
            <person name="Henrissat B."/>
            <person name="Kohler A."/>
            <person name="Grigoriev I.V."/>
            <person name="Martin F.M."/>
            <person name="Hacquard S."/>
        </authorList>
    </citation>
    <scope>NUCLEOTIDE SEQUENCE [LARGE SCALE GENOMIC DNA]</scope>
    <source>
        <strain evidence="7 8">MPI-CAGE-CH-0241</strain>
    </source>
</reference>
<dbReference type="EMBL" id="JAGPYM010000034">
    <property type="protein sequence ID" value="KAH6876608.1"/>
    <property type="molecule type" value="Genomic_DNA"/>
</dbReference>
<keyword evidence="4" id="KW-0804">Transcription</keyword>
<evidence type="ECO:0000259" key="6">
    <source>
        <dbReference type="SMART" id="SM00906"/>
    </source>
</evidence>
<keyword evidence="8" id="KW-1185">Reference proteome</keyword>
<evidence type="ECO:0000256" key="1">
    <source>
        <dbReference type="ARBA" id="ARBA00022833"/>
    </source>
</evidence>
<dbReference type="GO" id="GO:0003677">
    <property type="term" value="F:DNA binding"/>
    <property type="evidence" value="ECO:0007669"/>
    <property type="project" value="UniProtKB-KW"/>
</dbReference>
<protein>
    <submittedName>
        <fullName evidence="7">Fungal-specific transcription factor domain-containing protein</fullName>
    </submittedName>
</protein>
<dbReference type="Proteomes" id="UP000777438">
    <property type="component" value="Unassembled WGS sequence"/>
</dbReference>
<dbReference type="SMART" id="SM00906">
    <property type="entry name" value="Fungal_trans"/>
    <property type="match status" value="1"/>
</dbReference>
<gene>
    <name evidence="7" type="ORF">B0T10DRAFT_532659</name>
</gene>
<dbReference type="GO" id="GO:0008270">
    <property type="term" value="F:zinc ion binding"/>
    <property type="evidence" value="ECO:0007669"/>
    <property type="project" value="InterPro"/>
</dbReference>
<keyword evidence="3" id="KW-0238">DNA-binding</keyword>
<sequence length="493" mass="55618">MSYGALDQTQEISQDHAHAVDVKTSILNLTKADILPRPALTRALTDNYFKHVHPFIPVVEESDLYGPKPSILLQQAVCLAGSLMQHDPASVSFCLSQYEKVKTLIHLNHESDKVTLLKSLCLLTCHSPLPTDRVTLDGPWQWLGMAIRLAVQLGLHKTSTYEHQDSPGCLRRVFWHLIHSDRLSASCWGRPLALRRRDHDIPPLSELDFTTPGLQSQFFLQMIGLSETIGTIADISNSQSGPTEQDATALVDGLCDWIRCLPKELHLYNSDNARLPFYCQASELHIIYFAAIILLQSLDREHRRSSVAASSLTAATCIAKLYEEIHCREETVHLLHIHGFFCMVAAVPLICFPHGSRQSEAEREEEVDIICSVLNKMRCRYGGSDLVLRKIRRLQQDMERDTGHGLPRDSSTMLMTRRIRERQRELFPYPSSFCSFTDSSTEIDPRNHTAEQAVMETERGPDFLSDNFLNLADILAMDYDCLDMGTGEGFGSQ</sequence>
<dbReference type="Pfam" id="PF04082">
    <property type="entry name" value="Fungal_trans"/>
    <property type="match status" value="1"/>
</dbReference>
<evidence type="ECO:0000256" key="4">
    <source>
        <dbReference type="ARBA" id="ARBA00023163"/>
    </source>
</evidence>
<keyword evidence="1" id="KW-0862">Zinc</keyword>
<dbReference type="PANTHER" id="PTHR47171:SF3">
    <property type="entry name" value="FARA-RELATED"/>
    <property type="match status" value="1"/>
</dbReference>
<dbReference type="CDD" id="cd12148">
    <property type="entry name" value="fungal_TF_MHR"/>
    <property type="match status" value="1"/>
</dbReference>
<evidence type="ECO:0000313" key="7">
    <source>
        <dbReference type="EMBL" id="KAH6876608.1"/>
    </source>
</evidence>
<dbReference type="InterPro" id="IPR052073">
    <property type="entry name" value="Amide_Lactam_Regulators"/>
</dbReference>
<dbReference type="OrthoDB" id="39175at2759"/>